<dbReference type="Pfam" id="PF01940">
    <property type="entry name" value="DUF92"/>
    <property type="match status" value="1"/>
</dbReference>
<feature type="transmembrane region" description="Helical" evidence="6">
    <location>
        <begin position="80"/>
        <end position="104"/>
    </location>
</feature>
<organism evidence="8">
    <name type="scientific">Octactis speculum</name>
    <dbReference type="NCBI Taxonomy" id="3111310"/>
    <lineage>
        <taxon>Eukaryota</taxon>
        <taxon>Sar</taxon>
        <taxon>Stramenopiles</taxon>
        <taxon>Ochrophyta</taxon>
        <taxon>Dictyochophyceae</taxon>
        <taxon>Dictyochales</taxon>
        <taxon>Dictyochaceae</taxon>
        <taxon>Octactis</taxon>
    </lineage>
</organism>
<feature type="transmembrane region" description="Helical" evidence="6">
    <location>
        <begin position="266"/>
        <end position="288"/>
    </location>
</feature>
<evidence type="ECO:0000256" key="6">
    <source>
        <dbReference type="SAM" id="Phobius"/>
    </source>
</evidence>
<keyword evidence="7" id="KW-0732">Signal</keyword>
<reference evidence="8" key="1">
    <citation type="submission" date="2021-01" db="EMBL/GenBank/DDBJ databases">
        <authorList>
            <person name="Corre E."/>
            <person name="Pelletier E."/>
            <person name="Niang G."/>
            <person name="Scheremetjew M."/>
            <person name="Finn R."/>
            <person name="Kale V."/>
            <person name="Holt S."/>
            <person name="Cochrane G."/>
            <person name="Meng A."/>
            <person name="Brown T."/>
            <person name="Cohen L."/>
        </authorList>
    </citation>
    <scope>NUCLEOTIDE SEQUENCE</scope>
    <source>
        <strain evidence="8">CCMP1381</strain>
    </source>
</reference>
<keyword evidence="4 6" id="KW-1133">Transmembrane helix</keyword>
<proteinExistence type="inferred from homology"/>
<feature type="chain" id="PRO_5030995713" description="TIGR00297 family protein" evidence="7">
    <location>
        <begin position="19"/>
        <end position="289"/>
    </location>
</feature>
<feature type="transmembrane region" description="Helical" evidence="6">
    <location>
        <begin position="231"/>
        <end position="254"/>
    </location>
</feature>
<feature type="signal peptide" evidence="7">
    <location>
        <begin position="1"/>
        <end position="18"/>
    </location>
</feature>
<evidence type="ECO:0008006" key="9">
    <source>
        <dbReference type="Google" id="ProtNLM"/>
    </source>
</evidence>
<dbReference type="NCBIfam" id="TIGR00297">
    <property type="entry name" value="TIGR00297 family protein"/>
    <property type="match status" value="1"/>
</dbReference>
<evidence type="ECO:0000256" key="3">
    <source>
        <dbReference type="ARBA" id="ARBA00022692"/>
    </source>
</evidence>
<dbReference type="PANTHER" id="PTHR13353">
    <property type="entry name" value="TRANSMEMBRANE PROTEIN 19"/>
    <property type="match status" value="1"/>
</dbReference>
<comment type="similarity">
    <text evidence="2">Belongs to the TMEM19 family.</text>
</comment>
<sequence>MKSFSTLIIASILVAGNCFAPRRISLMKKAKLVPSRALNLPVADLLLSEPGKAVALNTGLAIMGSATGQKMLTPSGLLHAWALGIILWSALGWQGWSLCVFYLVMGSVVTKVKIEEKSKLGIAEGRGGSRGPENVWGSAATGALCAAAMLKWPQYRSLLQVGYVSSIATKLSDTFASEIGKAYGKRCFLITTLKPVPRGTEGAVSLEGTLAGVVGSLIIAIYGAAVGLVSWQSITVTMIAAFVATTAESLIGATAQGKFKILTNEVVNFINTLIGAFVGISLTALKIAV</sequence>
<accession>A0A7S2GNY6</accession>
<comment type="subcellular location">
    <subcellularLocation>
        <location evidence="1">Membrane</location>
        <topology evidence="1">Multi-pass membrane protein</topology>
    </subcellularLocation>
</comment>
<dbReference type="InterPro" id="IPR002794">
    <property type="entry name" value="DUF92_TMEM19"/>
</dbReference>
<evidence type="ECO:0000313" key="8">
    <source>
        <dbReference type="EMBL" id="CAD9460828.1"/>
    </source>
</evidence>
<keyword evidence="3 6" id="KW-0812">Transmembrane</keyword>
<evidence type="ECO:0000256" key="5">
    <source>
        <dbReference type="ARBA" id="ARBA00023136"/>
    </source>
</evidence>
<evidence type="ECO:0000256" key="2">
    <source>
        <dbReference type="ARBA" id="ARBA00009012"/>
    </source>
</evidence>
<dbReference type="AlphaFoldDB" id="A0A7S2GNY6"/>
<dbReference type="PANTHER" id="PTHR13353:SF5">
    <property type="entry name" value="TRANSMEMBRANE PROTEIN 19"/>
    <property type="match status" value="1"/>
</dbReference>
<dbReference type="GO" id="GO:0016020">
    <property type="term" value="C:membrane"/>
    <property type="evidence" value="ECO:0007669"/>
    <property type="project" value="UniProtKB-SubCell"/>
</dbReference>
<gene>
    <name evidence="8" type="ORF">DSPE1174_LOCUS24452</name>
</gene>
<dbReference type="EMBL" id="HBGS01047120">
    <property type="protein sequence ID" value="CAD9460828.1"/>
    <property type="molecule type" value="Transcribed_RNA"/>
</dbReference>
<keyword evidence="5 6" id="KW-0472">Membrane</keyword>
<evidence type="ECO:0000256" key="4">
    <source>
        <dbReference type="ARBA" id="ARBA00022989"/>
    </source>
</evidence>
<feature type="transmembrane region" description="Helical" evidence="6">
    <location>
        <begin position="204"/>
        <end position="225"/>
    </location>
</feature>
<protein>
    <recommendedName>
        <fullName evidence="9">TIGR00297 family protein</fullName>
    </recommendedName>
</protein>
<evidence type="ECO:0000256" key="1">
    <source>
        <dbReference type="ARBA" id="ARBA00004141"/>
    </source>
</evidence>
<evidence type="ECO:0000256" key="7">
    <source>
        <dbReference type="SAM" id="SignalP"/>
    </source>
</evidence>
<name>A0A7S2GNY6_9STRA</name>